<sequence>MQGLLHFMSSASKPRSPTPTTLIVRNGLDGLEPTHIAAVRLLWNELHRSTCEAADCELLAFAGSACYFGVVLLATDDQSDVREQSKSTTDRVRYKFAELRQGKKKTRRAAKKRTQGDGRVLETNIQTRGSDSERVVWPGPLPIASPLNRLSMQSSTQERAISVFLENSSAPITAQSYKAIGIVYLSPAGPDGGLNLGIVLEASHRWKDFGRRVLQAVLAHAFQDLQSHRVQATPLNAKPKGTISLLLQKMGFRHDSIMRRAFFHPLAVQWQDVSTLAMVATDGPSETQECPVHSEPLPEQQRGDTDDVNKSSTVSDTALAEMNDIPGDIGSIQCAEPEELDQCAKSAERVGLELYQLSSSSSAGSKSPSPSCVSTRSNSALSWTDAEESDWEMMWDSAPSDSE</sequence>
<evidence type="ECO:0000313" key="2">
    <source>
        <dbReference type="EMBL" id="CAK5272604.1"/>
    </source>
</evidence>
<evidence type="ECO:0000313" key="3">
    <source>
        <dbReference type="Proteomes" id="UP001295794"/>
    </source>
</evidence>
<feature type="region of interest" description="Disordered" evidence="1">
    <location>
        <begin position="357"/>
        <end position="403"/>
    </location>
</feature>
<evidence type="ECO:0000256" key="1">
    <source>
        <dbReference type="SAM" id="MobiDB-lite"/>
    </source>
</evidence>
<proteinExistence type="predicted"/>
<reference evidence="2" key="1">
    <citation type="submission" date="2023-11" db="EMBL/GenBank/DDBJ databases">
        <authorList>
            <person name="De Vega J J."/>
            <person name="De Vega J J."/>
        </authorList>
    </citation>
    <scope>NUCLEOTIDE SEQUENCE</scope>
</reference>
<dbReference type="Proteomes" id="UP001295794">
    <property type="component" value="Unassembled WGS sequence"/>
</dbReference>
<name>A0AAD2K0U2_9AGAR</name>
<dbReference type="EMBL" id="CAVNYO010000183">
    <property type="protein sequence ID" value="CAK5272604.1"/>
    <property type="molecule type" value="Genomic_DNA"/>
</dbReference>
<protein>
    <recommendedName>
        <fullName evidence="4">N-acetyltransferase domain-containing protein</fullName>
    </recommendedName>
</protein>
<dbReference type="Gene3D" id="3.40.630.30">
    <property type="match status" value="1"/>
</dbReference>
<comment type="caution">
    <text evidence="2">The sequence shown here is derived from an EMBL/GenBank/DDBJ whole genome shotgun (WGS) entry which is preliminary data.</text>
</comment>
<feature type="region of interest" description="Disordered" evidence="1">
    <location>
        <begin position="282"/>
        <end position="312"/>
    </location>
</feature>
<keyword evidence="3" id="KW-1185">Reference proteome</keyword>
<dbReference type="InterPro" id="IPR016181">
    <property type="entry name" value="Acyl_CoA_acyltransferase"/>
</dbReference>
<feature type="compositionally biased region" description="Low complexity" evidence="1">
    <location>
        <begin position="358"/>
        <end position="379"/>
    </location>
</feature>
<dbReference type="AlphaFoldDB" id="A0AAD2K0U2"/>
<gene>
    <name evidence="2" type="ORF">MYCIT1_LOCUS18362</name>
</gene>
<accession>A0AAD2K0U2</accession>
<organism evidence="2 3">
    <name type="scientific">Mycena citricolor</name>
    <dbReference type="NCBI Taxonomy" id="2018698"/>
    <lineage>
        <taxon>Eukaryota</taxon>
        <taxon>Fungi</taxon>
        <taxon>Dikarya</taxon>
        <taxon>Basidiomycota</taxon>
        <taxon>Agaricomycotina</taxon>
        <taxon>Agaricomycetes</taxon>
        <taxon>Agaricomycetidae</taxon>
        <taxon>Agaricales</taxon>
        <taxon>Marasmiineae</taxon>
        <taxon>Mycenaceae</taxon>
        <taxon>Mycena</taxon>
    </lineage>
</organism>
<evidence type="ECO:0008006" key="4">
    <source>
        <dbReference type="Google" id="ProtNLM"/>
    </source>
</evidence>
<dbReference type="SUPFAM" id="SSF55729">
    <property type="entry name" value="Acyl-CoA N-acyltransferases (Nat)"/>
    <property type="match status" value="1"/>
</dbReference>